<sequence>MVNAVSFHKRGIINCKKRLNDIKCQLKRKMGQEAKYARGTGGGPALHLQYSLFEEELKKVIGPDVVEGIQGQIDTDLQVVQQHIAQPQLVEAVCGTDTLDVIQQHIEQPQQLEAVCGTEENLEENNAEEYIILETVDCPDVLNCAGNEAEYRETGIYEEPASGPAADHESPPESPPATAAQRSTGPFSARRRTPGRGRPSASNSDHLQNFTTLARSYIAHEKKKWKQFSRHMTRLEQFQAQTLERQEQQNELWKETNSLLRQIAECRQAGRSIQPEEPARAVQPEEPARTVQPEEPARATVTRRVGLRRGGRRVRPPRLTDL</sequence>
<organism evidence="2 3">
    <name type="scientific">Xenopus laevis</name>
    <name type="common">African clawed frog</name>
    <dbReference type="NCBI Taxonomy" id="8355"/>
    <lineage>
        <taxon>Eukaryota</taxon>
        <taxon>Metazoa</taxon>
        <taxon>Chordata</taxon>
        <taxon>Craniata</taxon>
        <taxon>Vertebrata</taxon>
        <taxon>Euteleostomi</taxon>
        <taxon>Amphibia</taxon>
        <taxon>Batrachia</taxon>
        <taxon>Anura</taxon>
        <taxon>Pipoidea</taxon>
        <taxon>Pipidae</taxon>
        <taxon>Xenopodinae</taxon>
        <taxon>Xenopus</taxon>
        <taxon>Xenopus</taxon>
    </lineage>
</organism>
<proteinExistence type="predicted"/>
<feature type="compositionally biased region" description="Basic residues" evidence="1">
    <location>
        <begin position="305"/>
        <end position="316"/>
    </location>
</feature>
<dbReference type="PANTHER" id="PTHR23098">
    <property type="entry name" value="AGAP001331-PA-RELATED"/>
    <property type="match status" value="1"/>
</dbReference>
<evidence type="ECO:0000256" key="1">
    <source>
        <dbReference type="SAM" id="MobiDB-lite"/>
    </source>
</evidence>
<feature type="region of interest" description="Disordered" evidence="1">
    <location>
        <begin position="159"/>
        <end position="208"/>
    </location>
</feature>
<dbReference type="GeneID" id="121394356"/>
<dbReference type="RefSeq" id="XP_041421117.1">
    <property type="nucleotide sequence ID" value="XM_041565183.1"/>
</dbReference>
<dbReference type="Proteomes" id="UP000186698">
    <property type="component" value="Chromosome 5S"/>
</dbReference>
<dbReference type="AlphaFoldDB" id="A0A8J1KUX8"/>
<keyword evidence="2" id="KW-1185">Reference proteome</keyword>
<reference evidence="3" key="1">
    <citation type="submission" date="2025-08" db="UniProtKB">
        <authorList>
            <consortium name="RefSeq"/>
        </authorList>
    </citation>
    <scope>IDENTIFICATION</scope>
    <source>
        <strain evidence="3">J_2021</strain>
        <tissue evidence="3">Erythrocytes</tissue>
    </source>
</reference>
<feature type="region of interest" description="Disordered" evidence="1">
    <location>
        <begin position="270"/>
        <end position="322"/>
    </location>
</feature>
<name>A0A8J1KUX8_XENLA</name>
<gene>
    <name evidence="3" type="primary">LOC121394356</name>
</gene>
<accession>A0A8J1KUX8</accession>
<dbReference type="OrthoDB" id="9867031at2759"/>
<evidence type="ECO:0000313" key="2">
    <source>
        <dbReference type="Proteomes" id="UP000186698"/>
    </source>
</evidence>
<dbReference type="GO" id="GO:0005634">
    <property type="term" value="C:nucleus"/>
    <property type="evidence" value="ECO:0007669"/>
    <property type="project" value="TreeGrafter"/>
</dbReference>
<dbReference type="PANTHER" id="PTHR23098:SF23">
    <property type="entry name" value="MYB-RELATED TRANSCRIPTION FACTOR, PARTNER OF PROFILIN-LIKE ISOFORM X2-RELATED"/>
    <property type="match status" value="1"/>
</dbReference>
<protein>
    <submittedName>
        <fullName evidence="3">Uncharacterized protein LOC121394356</fullName>
    </submittedName>
</protein>
<dbReference type="KEGG" id="xla:121394356"/>
<evidence type="ECO:0000313" key="3">
    <source>
        <dbReference type="RefSeq" id="XP_041421117.1"/>
    </source>
</evidence>